<evidence type="ECO:0000256" key="7">
    <source>
        <dbReference type="SAM" id="Phobius"/>
    </source>
</evidence>
<sequence>MRLIDLGDEALAGVASRPVRTALTMLGTFIGITTLVITLGVSATAGNQIAGRFDAVSATGVTVSVPSAPNPGGPPLVSWSGLADLVRLNGVHAAASISELDNTGNPSVRANELHDPNTVSDRALPVVAATAGLPEVVNAALAQGRFFDDGHVKRHDRVAVLGATAAKLLGITRVDDQPAVFVNGQAFTVIGVLGSSGLDLDHALDASVILPYTSAADRLKIGAPTKVLIRTDLGAAPLVAKQAPVALSPNDHGQLQVLAPPDPATLRGGVEHDVNGLFVVLGLVSLVVGAIGIANVTLVTVMERIGEIGLRRSLGARRRHIAAQFLVESGTVGLIGGVIGTSAGIVAVVVISALNGWTPVLDLSLAAGAPVAGALVGLLAGLYPALRAARLEPVDALRSGT</sequence>
<keyword evidence="4 7" id="KW-1133">Transmembrane helix</keyword>
<feature type="transmembrane region" description="Helical" evidence="7">
    <location>
        <begin position="21"/>
        <end position="43"/>
    </location>
</feature>
<dbReference type="PANTHER" id="PTHR30572">
    <property type="entry name" value="MEMBRANE COMPONENT OF TRANSPORTER-RELATED"/>
    <property type="match status" value="1"/>
</dbReference>
<dbReference type="Proteomes" id="UP000585638">
    <property type="component" value="Unassembled WGS sequence"/>
</dbReference>
<dbReference type="InterPro" id="IPR025857">
    <property type="entry name" value="MacB_PCD"/>
</dbReference>
<dbReference type="Pfam" id="PF12704">
    <property type="entry name" value="MacB_PCD"/>
    <property type="match status" value="1"/>
</dbReference>
<dbReference type="Pfam" id="PF02687">
    <property type="entry name" value="FtsX"/>
    <property type="match status" value="1"/>
</dbReference>
<gene>
    <name evidence="10" type="ORF">BJ998_002245</name>
</gene>
<reference evidence="10 11" key="1">
    <citation type="submission" date="2020-08" db="EMBL/GenBank/DDBJ databases">
        <title>Sequencing the genomes of 1000 actinobacteria strains.</title>
        <authorList>
            <person name="Klenk H.-P."/>
        </authorList>
    </citation>
    <scope>NUCLEOTIDE SEQUENCE [LARGE SCALE GENOMIC DNA]</scope>
    <source>
        <strain evidence="10 11">DSM 43851</strain>
    </source>
</reference>
<evidence type="ECO:0000313" key="11">
    <source>
        <dbReference type="Proteomes" id="UP000585638"/>
    </source>
</evidence>
<keyword evidence="5 7" id="KW-0472">Membrane</keyword>
<evidence type="ECO:0000256" key="6">
    <source>
        <dbReference type="ARBA" id="ARBA00038076"/>
    </source>
</evidence>
<dbReference type="PANTHER" id="PTHR30572:SF4">
    <property type="entry name" value="ABC TRANSPORTER PERMEASE YTRF"/>
    <property type="match status" value="1"/>
</dbReference>
<evidence type="ECO:0000256" key="3">
    <source>
        <dbReference type="ARBA" id="ARBA00022692"/>
    </source>
</evidence>
<name>A0A7W9KFU5_9PSEU</name>
<feature type="transmembrane region" description="Helical" evidence="7">
    <location>
        <begin position="322"/>
        <end position="351"/>
    </location>
</feature>
<comment type="caution">
    <text evidence="10">The sequence shown here is derived from an EMBL/GenBank/DDBJ whole genome shotgun (WGS) entry which is preliminary data.</text>
</comment>
<comment type="similarity">
    <text evidence="6">Belongs to the ABC-4 integral membrane protein family.</text>
</comment>
<evidence type="ECO:0000259" key="9">
    <source>
        <dbReference type="Pfam" id="PF12704"/>
    </source>
</evidence>
<feature type="transmembrane region" description="Helical" evidence="7">
    <location>
        <begin position="363"/>
        <end position="383"/>
    </location>
</feature>
<dbReference type="RefSeq" id="WP_221337963.1">
    <property type="nucleotide sequence ID" value="NZ_BAAAWY010000044.1"/>
</dbReference>
<proteinExistence type="inferred from homology"/>
<dbReference type="GO" id="GO:0005886">
    <property type="term" value="C:plasma membrane"/>
    <property type="evidence" value="ECO:0007669"/>
    <property type="project" value="UniProtKB-SubCell"/>
</dbReference>
<keyword evidence="2" id="KW-1003">Cell membrane</keyword>
<protein>
    <submittedName>
        <fullName evidence="10">Putative ABC transport system permease protein</fullName>
    </submittedName>
</protein>
<feature type="domain" description="ABC3 transporter permease C-terminal" evidence="8">
    <location>
        <begin position="280"/>
        <end position="393"/>
    </location>
</feature>
<keyword evidence="11" id="KW-1185">Reference proteome</keyword>
<evidence type="ECO:0000313" key="10">
    <source>
        <dbReference type="EMBL" id="MBB5891049.1"/>
    </source>
</evidence>
<dbReference type="GO" id="GO:0022857">
    <property type="term" value="F:transmembrane transporter activity"/>
    <property type="evidence" value="ECO:0007669"/>
    <property type="project" value="TreeGrafter"/>
</dbReference>
<feature type="transmembrane region" description="Helical" evidence="7">
    <location>
        <begin position="277"/>
        <end position="301"/>
    </location>
</feature>
<evidence type="ECO:0000256" key="5">
    <source>
        <dbReference type="ARBA" id="ARBA00023136"/>
    </source>
</evidence>
<evidence type="ECO:0000259" key="8">
    <source>
        <dbReference type="Pfam" id="PF02687"/>
    </source>
</evidence>
<dbReference type="AlphaFoldDB" id="A0A7W9KFU5"/>
<dbReference type="InterPro" id="IPR003838">
    <property type="entry name" value="ABC3_permease_C"/>
</dbReference>
<dbReference type="EMBL" id="JACHIR010000001">
    <property type="protein sequence ID" value="MBB5891049.1"/>
    <property type="molecule type" value="Genomic_DNA"/>
</dbReference>
<feature type="domain" description="MacB-like periplasmic core" evidence="9">
    <location>
        <begin position="21"/>
        <end position="236"/>
    </location>
</feature>
<evidence type="ECO:0000256" key="4">
    <source>
        <dbReference type="ARBA" id="ARBA00022989"/>
    </source>
</evidence>
<organism evidence="10 11">
    <name type="scientific">Kutzneria kofuensis</name>
    <dbReference type="NCBI Taxonomy" id="103725"/>
    <lineage>
        <taxon>Bacteria</taxon>
        <taxon>Bacillati</taxon>
        <taxon>Actinomycetota</taxon>
        <taxon>Actinomycetes</taxon>
        <taxon>Pseudonocardiales</taxon>
        <taxon>Pseudonocardiaceae</taxon>
        <taxon>Kutzneria</taxon>
    </lineage>
</organism>
<comment type="subcellular location">
    <subcellularLocation>
        <location evidence="1">Cell membrane</location>
        <topology evidence="1">Multi-pass membrane protein</topology>
    </subcellularLocation>
</comment>
<keyword evidence="3 7" id="KW-0812">Transmembrane</keyword>
<evidence type="ECO:0000256" key="1">
    <source>
        <dbReference type="ARBA" id="ARBA00004651"/>
    </source>
</evidence>
<accession>A0A7W9KFU5</accession>
<evidence type="ECO:0000256" key="2">
    <source>
        <dbReference type="ARBA" id="ARBA00022475"/>
    </source>
</evidence>
<dbReference type="InterPro" id="IPR050250">
    <property type="entry name" value="Macrolide_Exporter_MacB"/>
</dbReference>